<dbReference type="PANTHER" id="PTHR46644">
    <property type="entry name" value="DNA REPAIR PROTEIN XRCC2"/>
    <property type="match status" value="1"/>
</dbReference>
<feature type="domain" description="RecA family profile 1" evidence="1">
    <location>
        <begin position="50"/>
        <end position="207"/>
    </location>
</feature>
<gene>
    <name evidence="2" type="ORF">H4Q32_020425</name>
</gene>
<proteinExistence type="predicted"/>
<evidence type="ECO:0000313" key="2">
    <source>
        <dbReference type="EMBL" id="KAI2649199.1"/>
    </source>
</evidence>
<accession>A0ABQ8LFT7</accession>
<evidence type="ECO:0000259" key="1">
    <source>
        <dbReference type="PROSITE" id="PS50162"/>
    </source>
</evidence>
<reference evidence="2 3" key="1">
    <citation type="submission" date="2022-01" db="EMBL/GenBank/DDBJ databases">
        <title>A high-quality chromosome-level genome assembly of rohu carp, Labeo rohita.</title>
        <authorList>
            <person name="Arick M.A. II"/>
            <person name="Hsu C.-Y."/>
            <person name="Magbanua Z."/>
            <person name="Pechanova O."/>
            <person name="Grover C."/>
            <person name="Miller E."/>
            <person name="Thrash A."/>
            <person name="Ezzel L."/>
            <person name="Alam S."/>
            <person name="Benzie J."/>
            <person name="Hamilton M."/>
            <person name="Karsi A."/>
            <person name="Lawrence M.L."/>
            <person name="Peterson D.G."/>
        </authorList>
    </citation>
    <scope>NUCLEOTIDE SEQUENCE [LARGE SCALE GENOMIC DNA]</scope>
    <source>
        <strain evidence="3">BAU-BD-2019</strain>
        <tissue evidence="2">Blood</tissue>
    </source>
</reference>
<dbReference type="EMBL" id="JACTAM010000024">
    <property type="protein sequence ID" value="KAI2649199.1"/>
    <property type="molecule type" value="Genomic_DNA"/>
</dbReference>
<dbReference type="InterPro" id="IPR013632">
    <property type="entry name" value="Rad51_C"/>
</dbReference>
<dbReference type="InterPro" id="IPR020588">
    <property type="entry name" value="RecA_ATP-bd"/>
</dbReference>
<dbReference type="PANTHER" id="PTHR46644:SF2">
    <property type="entry name" value="DNA REPAIR PROTEIN XRCC2"/>
    <property type="match status" value="1"/>
</dbReference>
<dbReference type="Proteomes" id="UP000830375">
    <property type="component" value="Unassembled WGS sequence"/>
</dbReference>
<evidence type="ECO:0000313" key="3">
    <source>
        <dbReference type="Proteomes" id="UP000830375"/>
    </source>
</evidence>
<protein>
    <submittedName>
        <fullName evidence="2">DNA repair protein XRCC2</fullName>
    </submittedName>
</protein>
<dbReference type="Pfam" id="PF08423">
    <property type="entry name" value="Rad51"/>
    <property type="match status" value="1"/>
</dbReference>
<organism evidence="2 3">
    <name type="scientific">Labeo rohita</name>
    <name type="common">Indian major carp</name>
    <name type="synonym">Cyprinus rohita</name>
    <dbReference type="NCBI Taxonomy" id="84645"/>
    <lineage>
        <taxon>Eukaryota</taxon>
        <taxon>Metazoa</taxon>
        <taxon>Chordata</taxon>
        <taxon>Craniata</taxon>
        <taxon>Vertebrata</taxon>
        <taxon>Euteleostomi</taxon>
        <taxon>Actinopterygii</taxon>
        <taxon>Neopterygii</taxon>
        <taxon>Teleostei</taxon>
        <taxon>Ostariophysi</taxon>
        <taxon>Cypriniformes</taxon>
        <taxon>Cyprinidae</taxon>
        <taxon>Labeoninae</taxon>
        <taxon>Labeonini</taxon>
        <taxon>Labeo</taxon>
    </lineage>
</organism>
<comment type="caution">
    <text evidence="2">The sequence shown here is derived from an EMBL/GenBank/DDBJ whole genome shotgun (WGS) entry which is preliminary data.</text>
</comment>
<name>A0ABQ8LFT7_LABRO</name>
<dbReference type="InterPro" id="IPR030547">
    <property type="entry name" value="XRCC2"/>
</dbReference>
<sequence length="366" mass="41580">MEFQNNCAKNNEMTARVRMAENGAQLVSRLEGRQSLREIEPNIFPVDGGPGQGKTETLYHLITRCIMPIQSGGLEVAVIFIDTDYHFDMLRLVSVLEGRLSEDSKERDGSEGEPEERVRSCLCRLSVVHCNSSVQLLLTLHYLENTFSSQPSLGLLVIDSISSFYWVDRFNGGESTACQEANLRKCAELLDRLRRNYGIVIFATTHAIMRNYGPDPGVSEVPGSSSSSRRWRSADSATDFDKPYLCKTWQRIVTHRMLFTKSHVSKDHKQVFSTACTSIMTKGVKRCLFHVIEDGIKFVCDNRMHKLSHSQRGSFSKRERGNVSKQSDESISETLSFRHWCFFQAKKLISSCTWTALDIFPRILDL</sequence>
<dbReference type="Gene3D" id="3.40.50.300">
    <property type="entry name" value="P-loop containing nucleotide triphosphate hydrolases"/>
    <property type="match status" value="1"/>
</dbReference>
<dbReference type="PROSITE" id="PS50162">
    <property type="entry name" value="RECA_2"/>
    <property type="match status" value="1"/>
</dbReference>
<dbReference type="InterPro" id="IPR027417">
    <property type="entry name" value="P-loop_NTPase"/>
</dbReference>
<dbReference type="SUPFAM" id="SSF52540">
    <property type="entry name" value="P-loop containing nucleoside triphosphate hydrolases"/>
    <property type="match status" value="1"/>
</dbReference>
<dbReference type="CDD" id="cd19490">
    <property type="entry name" value="XRCC2"/>
    <property type="match status" value="1"/>
</dbReference>
<keyword evidence="3" id="KW-1185">Reference proteome</keyword>